<dbReference type="Pfam" id="PF00990">
    <property type="entry name" value="GGDEF"/>
    <property type="match status" value="1"/>
</dbReference>
<feature type="transmembrane region" description="Helical" evidence="1">
    <location>
        <begin position="316"/>
        <end position="336"/>
    </location>
</feature>
<name>A0A329TJ30_9FIRM</name>
<gene>
    <name evidence="3" type="ORF">C4N25_08235</name>
</gene>
<dbReference type="Gene3D" id="3.30.70.270">
    <property type="match status" value="1"/>
</dbReference>
<dbReference type="InterPro" id="IPR052163">
    <property type="entry name" value="DGC-Regulatory_Protein"/>
</dbReference>
<dbReference type="NCBIfam" id="TIGR00254">
    <property type="entry name" value="GGDEF"/>
    <property type="match status" value="1"/>
</dbReference>
<dbReference type="AlphaFoldDB" id="A0A329TJ30"/>
<organism evidence="3 4">
    <name type="scientific">Faecalibacterium prausnitzii</name>
    <dbReference type="NCBI Taxonomy" id="853"/>
    <lineage>
        <taxon>Bacteria</taxon>
        <taxon>Bacillati</taxon>
        <taxon>Bacillota</taxon>
        <taxon>Clostridia</taxon>
        <taxon>Eubacteriales</taxon>
        <taxon>Oscillospiraceae</taxon>
        <taxon>Faecalibacterium</taxon>
    </lineage>
</organism>
<dbReference type="InterPro" id="IPR043128">
    <property type="entry name" value="Rev_trsase/Diguanyl_cyclase"/>
</dbReference>
<dbReference type="PANTHER" id="PTHR46663">
    <property type="entry name" value="DIGUANYLATE CYCLASE DGCT-RELATED"/>
    <property type="match status" value="1"/>
</dbReference>
<keyword evidence="1" id="KW-0812">Transmembrane</keyword>
<dbReference type="PROSITE" id="PS50887">
    <property type="entry name" value="GGDEF"/>
    <property type="match status" value="1"/>
</dbReference>
<sequence>MEMMSRTFFFPAFFGRGGGNVSVKKTEESVKTRKNKEKVYLSMALVLLMTVSIFFYALYIRQQIYYEGTRAMLETYEQVNKTFTMFAQRNWNVLTDWGGYLRKRAAPETATQWRDFEEEKKTWNYSDFYMANENGDYWTVDGREGLGSENIQAVFTALQAAGEPIVSSYTATSGIRKVVFAVPVEPITMSGVTYTSLAVSYDNDTIEEMIGGRAYGGRSDCYIIYPNGDIMLSEEPKSEIMAWMENLFDYLETNTEVNETCLREMQEQTLQGGSGSVPYRFKGRNYYLVYQPVGFQDLTIVGIVERNVVDAGMRKVQCVTIFLLAFLALAMVAALVRSIKMDLRFVLAEQEEAFHRESTERQKMEDLANTDGLTGLSNERFFNATLQKKEKAGEPFALFYLDLDSFKPVNDTYGHDVGDQLLKAVARRLRSCVRSTDYAFRIGGDEFALIVNGALSEEFCAKRTERIKNVLTQPFVINGQELHIGTSCGSALYPADSTEVKDIRILADQRMYEDKAHKPGRQGR</sequence>
<protein>
    <recommendedName>
        <fullName evidence="2">GGDEF domain-containing protein</fullName>
    </recommendedName>
</protein>
<evidence type="ECO:0000313" key="3">
    <source>
        <dbReference type="EMBL" id="RAW49484.1"/>
    </source>
</evidence>
<dbReference type="CDD" id="cd01949">
    <property type="entry name" value="GGDEF"/>
    <property type="match status" value="1"/>
</dbReference>
<dbReference type="Gene3D" id="3.30.450.20">
    <property type="entry name" value="PAS domain"/>
    <property type="match status" value="1"/>
</dbReference>
<dbReference type="EMBL" id="PRKZ01000005">
    <property type="protein sequence ID" value="RAW49484.1"/>
    <property type="molecule type" value="Genomic_DNA"/>
</dbReference>
<dbReference type="SMART" id="SM00267">
    <property type="entry name" value="GGDEF"/>
    <property type="match status" value="1"/>
</dbReference>
<evidence type="ECO:0000256" key="1">
    <source>
        <dbReference type="SAM" id="Phobius"/>
    </source>
</evidence>
<accession>A0A329TJ30</accession>
<keyword evidence="1" id="KW-1133">Transmembrane helix</keyword>
<feature type="domain" description="GGDEF" evidence="2">
    <location>
        <begin position="394"/>
        <end position="524"/>
    </location>
</feature>
<keyword evidence="1" id="KW-0472">Membrane</keyword>
<dbReference type="PANTHER" id="PTHR46663:SF2">
    <property type="entry name" value="GGDEF DOMAIN-CONTAINING PROTEIN"/>
    <property type="match status" value="1"/>
</dbReference>
<proteinExistence type="predicted"/>
<dbReference type="InterPro" id="IPR000160">
    <property type="entry name" value="GGDEF_dom"/>
</dbReference>
<evidence type="ECO:0000313" key="4">
    <source>
        <dbReference type="Proteomes" id="UP000251634"/>
    </source>
</evidence>
<evidence type="ECO:0000259" key="2">
    <source>
        <dbReference type="PROSITE" id="PS50887"/>
    </source>
</evidence>
<dbReference type="SUPFAM" id="SSF55073">
    <property type="entry name" value="Nucleotide cyclase"/>
    <property type="match status" value="1"/>
</dbReference>
<dbReference type="Proteomes" id="UP000251634">
    <property type="component" value="Unassembled WGS sequence"/>
</dbReference>
<reference evidence="3 4" key="1">
    <citation type="submission" date="2018-02" db="EMBL/GenBank/DDBJ databases">
        <title>Complete genome sequencing of Faecalibacterium prausnitzii strains isolated from the human gut.</title>
        <authorList>
            <person name="Fitzgerald B.C."/>
            <person name="Shkoporov A.N."/>
            <person name="Ross P.R."/>
            <person name="Hill C."/>
        </authorList>
    </citation>
    <scope>NUCLEOTIDE SEQUENCE [LARGE SCALE GENOMIC DNA]</scope>
    <source>
        <strain evidence="3 4">APC942/8-14-2</strain>
    </source>
</reference>
<comment type="caution">
    <text evidence="3">The sequence shown here is derived from an EMBL/GenBank/DDBJ whole genome shotgun (WGS) entry which is preliminary data.</text>
</comment>
<dbReference type="InterPro" id="IPR029787">
    <property type="entry name" value="Nucleotide_cyclase"/>
</dbReference>
<feature type="transmembrane region" description="Helical" evidence="1">
    <location>
        <begin position="39"/>
        <end position="60"/>
    </location>
</feature>